<dbReference type="EMBL" id="AZBU02000002">
    <property type="protein sequence ID" value="TKR95975.1"/>
    <property type="molecule type" value="Genomic_DNA"/>
</dbReference>
<feature type="region of interest" description="Disordered" evidence="1">
    <location>
        <begin position="343"/>
        <end position="434"/>
    </location>
</feature>
<feature type="compositionally biased region" description="Basic and acidic residues" evidence="1">
    <location>
        <begin position="420"/>
        <end position="433"/>
    </location>
</feature>
<sequence>MKPRPTSSWTCAAVLAVLFCSGLAIDLAEAKARLQSFRGAVGRYPVIVTDHAGITRELVFGPRLRHPSAPQQLHPLVHVPRLRPTPVRYFTFQHLNTHIDNLLQAHKSDNEGAFCSQVKTFWYNETSIIFFKFPNTTQKNDTNYDNTVAYWIEDVEGKEGYISFPPWEQWTQIATGYDDGDYQNLSKEVTKTSAICYPNTFYYDATTGSFENRYYKIVIKEGGGTERSGKYECEKNGISRMDPVLKQVSNLGSDSKRYNTQLYELHTFRSYRGKTDSDWYAIFNRRNQFEVKKAMRTKKPKISDGQLCFLRRYRPDLLEMKEIFILPNNASSLVDESVEAITEGTTTEAPTTTLGTTSTQARTTEGSSTAKEEASTSSEDTEKPKTSAQAVTEALISSSTQMATTASSSTTTTSEASTETVKEHQPAETRASDQVEAAQLGRVKNDDASPAIPADPVKSSGFMVPSFALLISGLLGVMNL</sequence>
<evidence type="ECO:0000313" key="4">
    <source>
        <dbReference type="Proteomes" id="UP000298663"/>
    </source>
</evidence>
<feature type="compositionally biased region" description="Basic and acidic residues" evidence="1">
    <location>
        <begin position="370"/>
        <end position="385"/>
    </location>
</feature>
<dbReference type="Proteomes" id="UP000298663">
    <property type="component" value="Unassembled WGS sequence"/>
</dbReference>
<reference evidence="3 4" key="1">
    <citation type="journal article" date="2015" name="Genome Biol.">
        <title>Comparative genomics of Steinernema reveals deeply conserved gene regulatory networks.</title>
        <authorList>
            <person name="Dillman A.R."/>
            <person name="Macchietto M."/>
            <person name="Porter C.F."/>
            <person name="Rogers A."/>
            <person name="Williams B."/>
            <person name="Antoshechkin I."/>
            <person name="Lee M.M."/>
            <person name="Goodwin Z."/>
            <person name="Lu X."/>
            <person name="Lewis E.E."/>
            <person name="Goodrich-Blair H."/>
            <person name="Stock S.P."/>
            <person name="Adams B.J."/>
            <person name="Sternberg P.W."/>
            <person name="Mortazavi A."/>
        </authorList>
    </citation>
    <scope>NUCLEOTIDE SEQUENCE [LARGE SCALE GENOMIC DNA]</scope>
    <source>
        <strain evidence="3 4">ALL</strain>
    </source>
</reference>
<feature type="chain" id="PRO_5020517133" evidence="2">
    <location>
        <begin position="25"/>
        <end position="480"/>
    </location>
</feature>
<evidence type="ECO:0000256" key="2">
    <source>
        <dbReference type="SAM" id="SignalP"/>
    </source>
</evidence>
<gene>
    <name evidence="3" type="ORF">L596_010063</name>
</gene>
<comment type="caution">
    <text evidence="3">The sequence shown here is derived from an EMBL/GenBank/DDBJ whole genome shotgun (WGS) entry which is preliminary data.</text>
</comment>
<feature type="signal peptide" evidence="2">
    <location>
        <begin position="1"/>
        <end position="24"/>
    </location>
</feature>
<reference evidence="3 4" key="2">
    <citation type="journal article" date="2019" name="G3 (Bethesda)">
        <title>Hybrid Assembly of the Genome of the Entomopathogenic Nematode Steinernema carpocapsae Identifies the X-Chromosome.</title>
        <authorList>
            <person name="Serra L."/>
            <person name="Macchietto M."/>
            <person name="Macias-Munoz A."/>
            <person name="McGill C.J."/>
            <person name="Rodriguez I.M."/>
            <person name="Rodriguez B."/>
            <person name="Murad R."/>
            <person name="Mortazavi A."/>
        </authorList>
    </citation>
    <scope>NUCLEOTIDE SEQUENCE [LARGE SCALE GENOMIC DNA]</scope>
    <source>
        <strain evidence="3 4">ALL</strain>
    </source>
</reference>
<feature type="compositionally biased region" description="Low complexity" evidence="1">
    <location>
        <begin position="397"/>
        <end position="419"/>
    </location>
</feature>
<protein>
    <submittedName>
        <fullName evidence="3">Uncharacterized protein</fullName>
    </submittedName>
</protein>
<keyword evidence="4" id="KW-1185">Reference proteome</keyword>
<feature type="compositionally biased region" description="Low complexity" evidence="1">
    <location>
        <begin position="343"/>
        <end position="369"/>
    </location>
</feature>
<evidence type="ECO:0000256" key="1">
    <source>
        <dbReference type="SAM" id="MobiDB-lite"/>
    </source>
</evidence>
<name>A0A4V6A6X6_STECR</name>
<organism evidence="3 4">
    <name type="scientific">Steinernema carpocapsae</name>
    <name type="common">Entomopathogenic nematode</name>
    <dbReference type="NCBI Taxonomy" id="34508"/>
    <lineage>
        <taxon>Eukaryota</taxon>
        <taxon>Metazoa</taxon>
        <taxon>Ecdysozoa</taxon>
        <taxon>Nematoda</taxon>
        <taxon>Chromadorea</taxon>
        <taxon>Rhabditida</taxon>
        <taxon>Tylenchina</taxon>
        <taxon>Panagrolaimomorpha</taxon>
        <taxon>Strongyloidoidea</taxon>
        <taxon>Steinernematidae</taxon>
        <taxon>Steinernema</taxon>
    </lineage>
</organism>
<proteinExistence type="predicted"/>
<keyword evidence="2" id="KW-0732">Signal</keyword>
<evidence type="ECO:0000313" key="3">
    <source>
        <dbReference type="EMBL" id="TKR95975.1"/>
    </source>
</evidence>
<dbReference type="AlphaFoldDB" id="A0A4V6A6X6"/>
<accession>A0A4V6A6X6</accession>